<dbReference type="PANTHER" id="PTHR46300">
    <property type="entry name" value="P450, PUTATIVE (EUROFUNG)-RELATED-RELATED"/>
    <property type="match status" value="1"/>
</dbReference>
<accession>A0A5M3N2M7</accession>
<keyword evidence="12" id="KW-1185">Reference proteome</keyword>
<keyword evidence="5 9" id="KW-0479">Metal-binding</keyword>
<dbReference type="InterPro" id="IPR001128">
    <property type="entry name" value="Cyt_P450"/>
</dbReference>
<evidence type="ECO:0000313" key="12">
    <source>
        <dbReference type="Proteomes" id="UP000053558"/>
    </source>
</evidence>
<dbReference type="EMBL" id="JH711574">
    <property type="protein sequence ID" value="EIW85639.1"/>
    <property type="molecule type" value="Genomic_DNA"/>
</dbReference>
<dbReference type="KEGG" id="cput:CONPUDRAFT_118582"/>
<dbReference type="PANTHER" id="PTHR46300:SF7">
    <property type="entry name" value="P450, PUTATIVE (EUROFUNG)-RELATED"/>
    <property type="match status" value="1"/>
</dbReference>
<dbReference type="PRINTS" id="PR00463">
    <property type="entry name" value="EP450I"/>
</dbReference>
<gene>
    <name evidence="11" type="ORF">CONPUDRAFT_118582</name>
</gene>
<sequence>METPSQSTLALLGVAALSIALYSNTQRKKRDQLPPSLPQQFFLGNMKDFPSKGEMWVEHRDIAQKLDSDWVNFNMMGNNMLVLNSYQAANELLDKRGAVYSGRPRLVMLNELIGWDWNLSLMDAEKPHFVSYRRVLSQQFQPSAVAESYHPLIRPEVVVMLKNILDRPEDFRQLIKHMTSSLILMIVYGHRTSPNEDRFVKIMEDARDDSIVASEKYSFVDFFPFLKHLPEWLPGAGFKKLKFAREARSVSTAARREPYLTVKERLVAGTAKSCMMTTLLDDDSLKTSGLDREELIMDCTSALYGAGVDTTSVSLSTFVLCMLKNPEVQRRAQKELDSVTGGTRLPEYADRPNLPYIESILKESLRWLPVAPLGVPHRVFKDDTYRDKLIPKNTTVFANIWAMMYDPEVYASPKLFMPERFIANAGKGAEPDPKRAVFGFGRRVCPGMHLADATMWLSVAMVLATFDILAPTDGSVERPVEVTSTFTAAPPEFKCVFKPRSEAAMKLVRMEV</sequence>
<dbReference type="GO" id="GO:0016705">
    <property type="term" value="F:oxidoreductase activity, acting on paired donors, with incorporation or reduction of molecular oxygen"/>
    <property type="evidence" value="ECO:0007669"/>
    <property type="project" value="InterPro"/>
</dbReference>
<evidence type="ECO:0000256" key="6">
    <source>
        <dbReference type="ARBA" id="ARBA00023002"/>
    </source>
</evidence>
<proteinExistence type="inferred from homology"/>
<dbReference type="GO" id="GO:0020037">
    <property type="term" value="F:heme binding"/>
    <property type="evidence" value="ECO:0007669"/>
    <property type="project" value="InterPro"/>
</dbReference>
<dbReference type="PROSITE" id="PS00086">
    <property type="entry name" value="CYTOCHROME_P450"/>
    <property type="match status" value="1"/>
</dbReference>
<organism evidence="11 12">
    <name type="scientific">Coniophora puteana (strain RWD-64-598)</name>
    <name type="common">Brown rot fungus</name>
    <dbReference type="NCBI Taxonomy" id="741705"/>
    <lineage>
        <taxon>Eukaryota</taxon>
        <taxon>Fungi</taxon>
        <taxon>Dikarya</taxon>
        <taxon>Basidiomycota</taxon>
        <taxon>Agaricomycotina</taxon>
        <taxon>Agaricomycetes</taxon>
        <taxon>Agaricomycetidae</taxon>
        <taxon>Boletales</taxon>
        <taxon>Coniophorineae</taxon>
        <taxon>Coniophoraceae</taxon>
        <taxon>Coniophora</taxon>
    </lineage>
</organism>
<reference evidence="12" key="1">
    <citation type="journal article" date="2012" name="Science">
        <title>The Paleozoic origin of enzymatic lignin decomposition reconstructed from 31 fungal genomes.</title>
        <authorList>
            <person name="Floudas D."/>
            <person name="Binder M."/>
            <person name="Riley R."/>
            <person name="Barry K."/>
            <person name="Blanchette R.A."/>
            <person name="Henrissat B."/>
            <person name="Martinez A.T."/>
            <person name="Otillar R."/>
            <person name="Spatafora J.W."/>
            <person name="Yadav J.S."/>
            <person name="Aerts A."/>
            <person name="Benoit I."/>
            <person name="Boyd A."/>
            <person name="Carlson A."/>
            <person name="Copeland A."/>
            <person name="Coutinho P.M."/>
            <person name="de Vries R.P."/>
            <person name="Ferreira P."/>
            <person name="Findley K."/>
            <person name="Foster B."/>
            <person name="Gaskell J."/>
            <person name="Glotzer D."/>
            <person name="Gorecki P."/>
            <person name="Heitman J."/>
            <person name="Hesse C."/>
            <person name="Hori C."/>
            <person name="Igarashi K."/>
            <person name="Jurgens J.A."/>
            <person name="Kallen N."/>
            <person name="Kersten P."/>
            <person name="Kohler A."/>
            <person name="Kuees U."/>
            <person name="Kumar T.K.A."/>
            <person name="Kuo A."/>
            <person name="LaButti K."/>
            <person name="Larrondo L.F."/>
            <person name="Lindquist E."/>
            <person name="Ling A."/>
            <person name="Lombard V."/>
            <person name="Lucas S."/>
            <person name="Lundell T."/>
            <person name="Martin R."/>
            <person name="McLaughlin D.J."/>
            <person name="Morgenstern I."/>
            <person name="Morin E."/>
            <person name="Murat C."/>
            <person name="Nagy L.G."/>
            <person name="Nolan M."/>
            <person name="Ohm R.A."/>
            <person name="Patyshakuliyeva A."/>
            <person name="Rokas A."/>
            <person name="Ruiz-Duenas F.J."/>
            <person name="Sabat G."/>
            <person name="Salamov A."/>
            <person name="Samejima M."/>
            <person name="Schmutz J."/>
            <person name="Slot J.C."/>
            <person name="St John F."/>
            <person name="Stenlid J."/>
            <person name="Sun H."/>
            <person name="Sun S."/>
            <person name="Syed K."/>
            <person name="Tsang A."/>
            <person name="Wiebenga A."/>
            <person name="Young D."/>
            <person name="Pisabarro A."/>
            <person name="Eastwood D.C."/>
            <person name="Martin F."/>
            <person name="Cullen D."/>
            <person name="Grigoriev I.V."/>
            <person name="Hibbett D.S."/>
        </authorList>
    </citation>
    <scope>NUCLEOTIDE SEQUENCE [LARGE SCALE GENOMIC DNA]</scope>
    <source>
        <strain evidence="12">RWD-64-598 SS2</strain>
    </source>
</reference>
<dbReference type="AlphaFoldDB" id="A0A5M3N2M7"/>
<dbReference type="CDD" id="cd11065">
    <property type="entry name" value="CYP64-like"/>
    <property type="match status" value="1"/>
</dbReference>
<protein>
    <submittedName>
        <fullName evidence="11">Cytochrome P450</fullName>
    </submittedName>
</protein>
<evidence type="ECO:0000256" key="2">
    <source>
        <dbReference type="ARBA" id="ARBA00005179"/>
    </source>
</evidence>
<dbReference type="InterPro" id="IPR036396">
    <property type="entry name" value="Cyt_P450_sf"/>
</dbReference>
<dbReference type="Proteomes" id="UP000053558">
    <property type="component" value="Unassembled WGS sequence"/>
</dbReference>
<evidence type="ECO:0000256" key="7">
    <source>
        <dbReference type="ARBA" id="ARBA00023004"/>
    </source>
</evidence>
<keyword evidence="8 10" id="KW-0503">Monooxygenase</keyword>
<evidence type="ECO:0000313" key="11">
    <source>
        <dbReference type="EMBL" id="EIW85639.1"/>
    </source>
</evidence>
<keyword evidence="6 10" id="KW-0560">Oxidoreductase</keyword>
<dbReference type="GO" id="GO:0004497">
    <property type="term" value="F:monooxygenase activity"/>
    <property type="evidence" value="ECO:0007669"/>
    <property type="project" value="UniProtKB-KW"/>
</dbReference>
<dbReference type="GeneID" id="19199405"/>
<evidence type="ECO:0000256" key="9">
    <source>
        <dbReference type="PIRSR" id="PIRSR602401-1"/>
    </source>
</evidence>
<comment type="similarity">
    <text evidence="3 10">Belongs to the cytochrome P450 family.</text>
</comment>
<dbReference type="PRINTS" id="PR00385">
    <property type="entry name" value="P450"/>
</dbReference>
<dbReference type="RefSeq" id="XP_007765065.1">
    <property type="nucleotide sequence ID" value="XM_007766875.1"/>
</dbReference>
<dbReference type="Pfam" id="PF00067">
    <property type="entry name" value="p450"/>
    <property type="match status" value="1"/>
</dbReference>
<dbReference type="InterPro" id="IPR050364">
    <property type="entry name" value="Cytochrome_P450_fung"/>
</dbReference>
<evidence type="ECO:0000256" key="4">
    <source>
        <dbReference type="ARBA" id="ARBA00022617"/>
    </source>
</evidence>
<evidence type="ECO:0000256" key="5">
    <source>
        <dbReference type="ARBA" id="ARBA00022723"/>
    </source>
</evidence>
<dbReference type="OrthoDB" id="2789670at2759"/>
<comment type="caution">
    <text evidence="11">The sequence shown here is derived from an EMBL/GenBank/DDBJ whole genome shotgun (WGS) entry which is preliminary data.</text>
</comment>
<dbReference type="SUPFAM" id="SSF48264">
    <property type="entry name" value="Cytochrome P450"/>
    <property type="match status" value="1"/>
</dbReference>
<comment type="cofactor">
    <cofactor evidence="1 9">
        <name>heme</name>
        <dbReference type="ChEBI" id="CHEBI:30413"/>
    </cofactor>
</comment>
<comment type="pathway">
    <text evidence="2">Secondary metabolite biosynthesis.</text>
</comment>
<keyword evidence="7 9" id="KW-0408">Iron</keyword>
<keyword evidence="4 9" id="KW-0349">Heme</keyword>
<evidence type="ECO:0000256" key="1">
    <source>
        <dbReference type="ARBA" id="ARBA00001971"/>
    </source>
</evidence>
<dbReference type="GO" id="GO:0005506">
    <property type="term" value="F:iron ion binding"/>
    <property type="evidence" value="ECO:0007669"/>
    <property type="project" value="InterPro"/>
</dbReference>
<evidence type="ECO:0000256" key="10">
    <source>
        <dbReference type="RuleBase" id="RU000461"/>
    </source>
</evidence>
<name>A0A5M3N2M7_CONPW</name>
<dbReference type="InterPro" id="IPR002401">
    <property type="entry name" value="Cyt_P450_E_grp-I"/>
</dbReference>
<dbReference type="InterPro" id="IPR017972">
    <property type="entry name" value="Cyt_P450_CS"/>
</dbReference>
<evidence type="ECO:0000256" key="3">
    <source>
        <dbReference type="ARBA" id="ARBA00010617"/>
    </source>
</evidence>
<evidence type="ECO:0000256" key="8">
    <source>
        <dbReference type="ARBA" id="ARBA00023033"/>
    </source>
</evidence>
<feature type="binding site" description="axial binding residue" evidence="9">
    <location>
        <position position="445"/>
    </location>
    <ligand>
        <name>heme</name>
        <dbReference type="ChEBI" id="CHEBI:30413"/>
    </ligand>
    <ligandPart>
        <name>Fe</name>
        <dbReference type="ChEBI" id="CHEBI:18248"/>
    </ligandPart>
</feature>
<dbReference type="Gene3D" id="1.10.630.10">
    <property type="entry name" value="Cytochrome P450"/>
    <property type="match status" value="1"/>
</dbReference>